<dbReference type="GO" id="GO:0004497">
    <property type="term" value="F:monooxygenase activity"/>
    <property type="evidence" value="ECO:0007669"/>
    <property type="project" value="InterPro"/>
</dbReference>
<dbReference type="VEuPathDB" id="FungiDB:I7I51_07442"/>
<dbReference type="PRINTS" id="PR00359">
    <property type="entry name" value="BP450"/>
</dbReference>
<dbReference type="InterPro" id="IPR002397">
    <property type="entry name" value="Cyt_P450_B"/>
</dbReference>
<dbReference type="OrthoDB" id="5344325at2759"/>
<dbReference type="GO" id="GO:0016705">
    <property type="term" value="F:oxidoreductase activity, acting on paired donors, with incorporation or reduction of molecular oxygen"/>
    <property type="evidence" value="ECO:0007669"/>
    <property type="project" value="InterPro"/>
</dbReference>
<dbReference type="GO" id="GO:0020037">
    <property type="term" value="F:heme binding"/>
    <property type="evidence" value="ECO:0007669"/>
    <property type="project" value="InterPro"/>
</dbReference>
<dbReference type="Proteomes" id="UP000663671">
    <property type="component" value="Chromosome 2"/>
</dbReference>
<dbReference type="Gene3D" id="1.10.630.10">
    <property type="entry name" value="Cytochrome P450"/>
    <property type="match status" value="1"/>
</dbReference>
<reference evidence="2" key="1">
    <citation type="submission" date="2021-01" db="EMBL/GenBank/DDBJ databases">
        <title>Chromosome-level genome assembly of a human fungal pathogen reveals clustering of transcriptionally co-regulated genes.</title>
        <authorList>
            <person name="Voorhies M."/>
            <person name="Cohen S."/>
            <person name="Shea T.P."/>
            <person name="Petrus S."/>
            <person name="Munoz J.F."/>
            <person name="Poplawski S."/>
            <person name="Goldman W.E."/>
            <person name="Michael T."/>
            <person name="Cuomo C.A."/>
            <person name="Sil A."/>
            <person name="Beyhan S."/>
        </authorList>
    </citation>
    <scope>NUCLEOTIDE SEQUENCE</scope>
    <source>
        <strain evidence="2">WU24</strain>
    </source>
</reference>
<dbReference type="GO" id="GO:0005506">
    <property type="term" value="F:iron ion binding"/>
    <property type="evidence" value="ECO:0007669"/>
    <property type="project" value="InterPro"/>
</dbReference>
<evidence type="ECO:0000256" key="1">
    <source>
        <dbReference type="ARBA" id="ARBA00010617"/>
    </source>
</evidence>
<dbReference type="SUPFAM" id="SSF48264">
    <property type="entry name" value="Cytochrome P450"/>
    <property type="match status" value="1"/>
</dbReference>
<sequence length="172" mass="18968">MLLGGCKKYFLLSLVTLEASVVLGLCVSGLRRNMRAYIHFSRQGVQTFTENSELESPTYVAFLKGLNFLQKMERLSKIWTLIQATADTLLDKMIKEGCEKPIIYGILGVPKEDLELTHCNAVGSNGSSTAAAAANANKELLDYIGNLADKRLENPGDDMISKLVVEQVILVW</sequence>
<dbReference type="InterPro" id="IPR036396">
    <property type="entry name" value="Cyt_P450_sf"/>
</dbReference>
<protein>
    <submittedName>
        <fullName evidence="2">Uncharacterized protein</fullName>
    </submittedName>
</protein>
<dbReference type="EMBL" id="CP069109">
    <property type="protein sequence ID" value="QSS58023.1"/>
    <property type="molecule type" value="Genomic_DNA"/>
</dbReference>
<comment type="similarity">
    <text evidence="1">Belongs to the cytochrome P450 family.</text>
</comment>
<evidence type="ECO:0000313" key="3">
    <source>
        <dbReference type="Proteomes" id="UP000663671"/>
    </source>
</evidence>
<proteinExistence type="inferred from homology"/>
<organism evidence="2 3">
    <name type="scientific">Ajellomyces capsulatus</name>
    <name type="common">Darling's disease fungus</name>
    <name type="synonym">Histoplasma capsulatum</name>
    <dbReference type="NCBI Taxonomy" id="5037"/>
    <lineage>
        <taxon>Eukaryota</taxon>
        <taxon>Fungi</taxon>
        <taxon>Dikarya</taxon>
        <taxon>Ascomycota</taxon>
        <taxon>Pezizomycotina</taxon>
        <taxon>Eurotiomycetes</taxon>
        <taxon>Eurotiomycetidae</taxon>
        <taxon>Onygenales</taxon>
        <taxon>Ajellomycetaceae</taxon>
        <taxon>Histoplasma</taxon>
    </lineage>
</organism>
<dbReference type="AlphaFoldDB" id="A0A8A1LZQ4"/>
<evidence type="ECO:0000313" key="2">
    <source>
        <dbReference type="EMBL" id="QSS58023.1"/>
    </source>
</evidence>
<accession>A0A8A1LZQ4</accession>
<gene>
    <name evidence="2" type="ORF">I7I51_07442</name>
</gene>
<name>A0A8A1LZQ4_AJECA</name>